<proteinExistence type="predicted"/>
<evidence type="ECO:0000313" key="1">
    <source>
        <dbReference type="EMBL" id="OSC96911.1"/>
    </source>
</evidence>
<dbReference type="AlphaFoldDB" id="A0A1Y2IAG5"/>
<protein>
    <submittedName>
        <fullName evidence="1">Uncharacterized protein</fullName>
    </submittedName>
</protein>
<evidence type="ECO:0000313" key="2">
    <source>
        <dbReference type="Proteomes" id="UP000193067"/>
    </source>
</evidence>
<name>A0A1Y2IAG5_TRAC3</name>
<keyword evidence="2" id="KW-1185">Reference proteome</keyword>
<accession>A0A1Y2IAG5</accession>
<gene>
    <name evidence="1" type="ORF">PYCCODRAFT_1212289</name>
</gene>
<dbReference type="Proteomes" id="UP000193067">
    <property type="component" value="Unassembled WGS sequence"/>
</dbReference>
<reference evidence="1 2" key="1">
    <citation type="journal article" date="2015" name="Biotechnol. Biofuels">
        <title>Enhanced degradation of softwood versus hardwood by the white-rot fungus Pycnoporus coccineus.</title>
        <authorList>
            <person name="Couturier M."/>
            <person name="Navarro D."/>
            <person name="Chevret D."/>
            <person name="Henrissat B."/>
            <person name="Piumi F."/>
            <person name="Ruiz-Duenas F.J."/>
            <person name="Martinez A.T."/>
            <person name="Grigoriev I.V."/>
            <person name="Riley R."/>
            <person name="Lipzen A."/>
            <person name="Berrin J.G."/>
            <person name="Master E.R."/>
            <person name="Rosso M.N."/>
        </authorList>
    </citation>
    <scope>NUCLEOTIDE SEQUENCE [LARGE SCALE GENOMIC DNA]</scope>
    <source>
        <strain evidence="1 2">BRFM310</strain>
    </source>
</reference>
<dbReference type="PROSITE" id="PS51257">
    <property type="entry name" value="PROKAR_LIPOPROTEIN"/>
    <property type="match status" value="1"/>
</dbReference>
<sequence length="81" mass="9354">MTIRAKCRQLKGRWVSAYCGAGGCWVCAHCGTRGRCRYWCDEERSRKVSGRVRDLHIDVVQVELFSLILNVQCMGATRYWP</sequence>
<organism evidence="1 2">
    <name type="scientific">Trametes coccinea (strain BRFM310)</name>
    <name type="common">Pycnoporus coccineus</name>
    <dbReference type="NCBI Taxonomy" id="1353009"/>
    <lineage>
        <taxon>Eukaryota</taxon>
        <taxon>Fungi</taxon>
        <taxon>Dikarya</taxon>
        <taxon>Basidiomycota</taxon>
        <taxon>Agaricomycotina</taxon>
        <taxon>Agaricomycetes</taxon>
        <taxon>Polyporales</taxon>
        <taxon>Polyporaceae</taxon>
        <taxon>Trametes</taxon>
    </lineage>
</organism>
<dbReference type="EMBL" id="KZ084162">
    <property type="protein sequence ID" value="OSC96911.1"/>
    <property type="molecule type" value="Genomic_DNA"/>
</dbReference>